<gene>
    <name evidence="1" type="ORF">EV356DRAFT_512914</name>
</gene>
<organism evidence="1 2">
    <name type="scientific">Viridothelium virens</name>
    <name type="common">Speckled blister lichen</name>
    <name type="synonym">Trypethelium virens</name>
    <dbReference type="NCBI Taxonomy" id="1048519"/>
    <lineage>
        <taxon>Eukaryota</taxon>
        <taxon>Fungi</taxon>
        <taxon>Dikarya</taxon>
        <taxon>Ascomycota</taxon>
        <taxon>Pezizomycotina</taxon>
        <taxon>Dothideomycetes</taxon>
        <taxon>Dothideomycetes incertae sedis</taxon>
        <taxon>Trypetheliales</taxon>
        <taxon>Trypetheliaceae</taxon>
        <taxon>Viridothelium</taxon>
    </lineage>
</organism>
<evidence type="ECO:0000313" key="1">
    <source>
        <dbReference type="EMBL" id="KAF2228548.1"/>
    </source>
</evidence>
<proteinExistence type="predicted"/>
<keyword evidence="2" id="KW-1185">Reference proteome</keyword>
<dbReference type="SUPFAM" id="SSF52540">
    <property type="entry name" value="P-loop containing nucleoside triphosphate hydrolases"/>
    <property type="match status" value="1"/>
</dbReference>
<name>A0A6A6GSJ5_VIRVR</name>
<dbReference type="PANTHER" id="PTHR46411:SF3">
    <property type="entry name" value="AAA+ ATPASE DOMAIN-CONTAINING PROTEIN"/>
    <property type="match status" value="1"/>
</dbReference>
<dbReference type="EMBL" id="ML991912">
    <property type="protein sequence ID" value="KAF2228548.1"/>
    <property type="molecule type" value="Genomic_DNA"/>
</dbReference>
<evidence type="ECO:0000313" key="2">
    <source>
        <dbReference type="Proteomes" id="UP000800092"/>
    </source>
</evidence>
<dbReference type="Proteomes" id="UP000800092">
    <property type="component" value="Unassembled WGS sequence"/>
</dbReference>
<protein>
    <recommendedName>
        <fullName evidence="3">ATPase AAA-type core domain-containing protein</fullName>
    </recommendedName>
</protein>
<evidence type="ECO:0008006" key="3">
    <source>
        <dbReference type="Google" id="ProtNLM"/>
    </source>
</evidence>
<dbReference type="OrthoDB" id="10042665at2759"/>
<dbReference type="InterPro" id="IPR027417">
    <property type="entry name" value="P-loop_NTPase"/>
</dbReference>
<dbReference type="AlphaFoldDB" id="A0A6A6GSJ5"/>
<sequence length="119" mass="13722">MLEYHKGIVFLTSNQIEDFNKAFELRLHLRLRYQPMDPSKKERVWRTALASVPEATNLKDKDLGRLAHDVDVNGRQITNLVRTARAVSNFRKVPLTIETLKSVHEMNSPRDPDSDKHGS</sequence>
<dbReference type="PANTHER" id="PTHR46411">
    <property type="entry name" value="FAMILY ATPASE, PUTATIVE-RELATED"/>
    <property type="match status" value="1"/>
</dbReference>
<reference evidence="1" key="1">
    <citation type="journal article" date="2020" name="Stud. Mycol.">
        <title>101 Dothideomycetes genomes: a test case for predicting lifestyles and emergence of pathogens.</title>
        <authorList>
            <person name="Haridas S."/>
            <person name="Albert R."/>
            <person name="Binder M."/>
            <person name="Bloem J."/>
            <person name="Labutti K."/>
            <person name="Salamov A."/>
            <person name="Andreopoulos B."/>
            <person name="Baker S."/>
            <person name="Barry K."/>
            <person name="Bills G."/>
            <person name="Bluhm B."/>
            <person name="Cannon C."/>
            <person name="Castanera R."/>
            <person name="Culley D."/>
            <person name="Daum C."/>
            <person name="Ezra D."/>
            <person name="Gonzalez J."/>
            <person name="Henrissat B."/>
            <person name="Kuo A."/>
            <person name="Liang C."/>
            <person name="Lipzen A."/>
            <person name="Lutzoni F."/>
            <person name="Magnuson J."/>
            <person name="Mondo S."/>
            <person name="Nolan M."/>
            <person name="Ohm R."/>
            <person name="Pangilinan J."/>
            <person name="Park H.-J."/>
            <person name="Ramirez L."/>
            <person name="Alfaro M."/>
            <person name="Sun H."/>
            <person name="Tritt A."/>
            <person name="Yoshinaga Y."/>
            <person name="Zwiers L.-H."/>
            <person name="Turgeon B."/>
            <person name="Goodwin S."/>
            <person name="Spatafora J."/>
            <person name="Crous P."/>
            <person name="Grigoriev I."/>
        </authorList>
    </citation>
    <scope>NUCLEOTIDE SEQUENCE</scope>
    <source>
        <strain evidence="1">Tuck. ex Michener</strain>
    </source>
</reference>
<accession>A0A6A6GSJ5</accession>